<evidence type="ECO:0000256" key="2">
    <source>
        <dbReference type="ARBA" id="ARBA00009399"/>
    </source>
</evidence>
<feature type="transmembrane region" description="Helical" evidence="6">
    <location>
        <begin position="78"/>
        <end position="99"/>
    </location>
</feature>
<keyword evidence="9" id="KW-1185">Reference proteome</keyword>
<accession>A0ABT2A9A0</accession>
<feature type="transmembrane region" description="Helical" evidence="6">
    <location>
        <begin position="39"/>
        <end position="57"/>
    </location>
</feature>
<keyword evidence="3 6" id="KW-0812">Transmembrane</keyword>
<reference evidence="8 9" key="1">
    <citation type="submission" date="2022-08" db="EMBL/GenBank/DDBJ databases">
        <title>Reclassification of Massilia species as members of the genera Telluria, Duganella, Pseudoduganella, Mokoshia gen. nov. and Zemynaea gen. nov. using orthogonal and non-orthogonal genome-based approaches.</title>
        <authorList>
            <person name="Bowman J.P."/>
        </authorList>
    </citation>
    <scope>NUCLEOTIDE SEQUENCE [LARGE SCALE GENOMIC DNA]</scope>
    <source>
        <strain evidence="8 9">LMG 28164</strain>
    </source>
</reference>
<keyword evidence="4 6" id="KW-1133">Transmembrane helix</keyword>
<proteinExistence type="inferred from homology"/>
<evidence type="ECO:0000313" key="8">
    <source>
        <dbReference type="EMBL" id="MCS0590370.1"/>
    </source>
</evidence>
<feature type="transmembrane region" description="Helical" evidence="6">
    <location>
        <begin position="105"/>
        <end position="123"/>
    </location>
</feature>
<name>A0ABT2A9A0_9BURK</name>
<evidence type="ECO:0000259" key="7">
    <source>
        <dbReference type="Pfam" id="PF04138"/>
    </source>
</evidence>
<dbReference type="PANTHER" id="PTHR38459:SF1">
    <property type="entry name" value="PROPHAGE BACTOPRENOL-LINKED GLUCOSE TRANSLOCASE HOMOLOG"/>
    <property type="match status" value="1"/>
</dbReference>
<evidence type="ECO:0000256" key="3">
    <source>
        <dbReference type="ARBA" id="ARBA00022692"/>
    </source>
</evidence>
<sequence>MRSLTRHSRQVATYIAGGVLCALVDIGVMQVLLRAGAHFTGATTAGFLAGLLVNYAFHSRVTFDAAASASSFARYLCVVGLNYLLTMGCVSMAVALAGMPLAGKILSLPLIAANGYLLSKFWIFRKRAPKTTTTEKR</sequence>
<dbReference type="Proteomes" id="UP001205560">
    <property type="component" value="Unassembled WGS sequence"/>
</dbReference>
<evidence type="ECO:0000313" key="9">
    <source>
        <dbReference type="Proteomes" id="UP001205560"/>
    </source>
</evidence>
<protein>
    <submittedName>
        <fullName evidence="8">GtrA family protein</fullName>
    </submittedName>
</protein>
<keyword evidence="5 6" id="KW-0472">Membrane</keyword>
<comment type="similarity">
    <text evidence="2">Belongs to the GtrA family.</text>
</comment>
<gene>
    <name evidence="8" type="ORF">NX782_14335</name>
</gene>
<dbReference type="InterPro" id="IPR051401">
    <property type="entry name" value="GtrA_CellWall_Glycosyl"/>
</dbReference>
<comment type="caution">
    <text evidence="8">The sequence shown here is derived from an EMBL/GenBank/DDBJ whole genome shotgun (WGS) entry which is preliminary data.</text>
</comment>
<dbReference type="EMBL" id="JANUGX010000016">
    <property type="protein sequence ID" value="MCS0590370.1"/>
    <property type="molecule type" value="Genomic_DNA"/>
</dbReference>
<dbReference type="InterPro" id="IPR007267">
    <property type="entry name" value="GtrA_DPMS_TM"/>
</dbReference>
<evidence type="ECO:0000256" key="4">
    <source>
        <dbReference type="ARBA" id="ARBA00022989"/>
    </source>
</evidence>
<dbReference type="PANTHER" id="PTHR38459">
    <property type="entry name" value="PROPHAGE BACTOPRENOL-LINKED GLUCOSE TRANSLOCASE HOMOLOG"/>
    <property type="match status" value="1"/>
</dbReference>
<dbReference type="Pfam" id="PF04138">
    <property type="entry name" value="GtrA_DPMS_TM"/>
    <property type="match status" value="1"/>
</dbReference>
<evidence type="ECO:0000256" key="6">
    <source>
        <dbReference type="SAM" id="Phobius"/>
    </source>
</evidence>
<feature type="domain" description="GtrA/DPMS transmembrane" evidence="7">
    <location>
        <begin position="14"/>
        <end position="124"/>
    </location>
</feature>
<dbReference type="RefSeq" id="WP_258846149.1">
    <property type="nucleotide sequence ID" value="NZ_JANUGX010000016.1"/>
</dbReference>
<organism evidence="8 9">
    <name type="scientific">Massilia norwichensis</name>
    <dbReference type="NCBI Taxonomy" id="1442366"/>
    <lineage>
        <taxon>Bacteria</taxon>
        <taxon>Pseudomonadati</taxon>
        <taxon>Pseudomonadota</taxon>
        <taxon>Betaproteobacteria</taxon>
        <taxon>Burkholderiales</taxon>
        <taxon>Oxalobacteraceae</taxon>
        <taxon>Telluria group</taxon>
        <taxon>Massilia</taxon>
    </lineage>
</organism>
<feature type="transmembrane region" description="Helical" evidence="6">
    <location>
        <begin position="12"/>
        <end position="33"/>
    </location>
</feature>
<comment type="subcellular location">
    <subcellularLocation>
        <location evidence="1">Membrane</location>
        <topology evidence="1">Multi-pass membrane protein</topology>
    </subcellularLocation>
</comment>
<evidence type="ECO:0000256" key="1">
    <source>
        <dbReference type="ARBA" id="ARBA00004141"/>
    </source>
</evidence>
<evidence type="ECO:0000256" key="5">
    <source>
        <dbReference type="ARBA" id="ARBA00023136"/>
    </source>
</evidence>